<evidence type="ECO:0000313" key="3">
    <source>
        <dbReference type="Proteomes" id="UP001501444"/>
    </source>
</evidence>
<gene>
    <name evidence="2" type="ORF">GCM10010170_006590</name>
</gene>
<accession>A0ABN3FFH9</accession>
<evidence type="ECO:0000313" key="2">
    <source>
        <dbReference type="EMBL" id="GAA2329301.1"/>
    </source>
</evidence>
<evidence type="ECO:0000256" key="1">
    <source>
        <dbReference type="SAM" id="MobiDB-lite"/>
    </source>
</evidence>
<protein>
    <submittedName>
        <fullName evidence="2">Uncharacterized protein</fullName>
    </submittedName>
</protein>
<reference evidence="2 3" key="1">
    <citation type="journal article" date="2019" name="Int. J. Syst. Evol. Microbiol.">
        <title>The Global Catalogue of Microorganisms (GCM) 10K type strain sequencing project: providing services to taxonomists for standard genome sequencing and annotation.</title>
        <authorList>
            <consortium name="The Broad Institute Genomics Platform"/>
            <consortium name="The Broad Institute Genome Sequencing Center for Infectious Disease"/>
            <person name="Wu L."/>
            <person name="Ma J."/>
        </authorList>
    </citation>
    <scope>NUCLEOTIDE SEQUENCE [LARGE SCALE GENOMIC DNA]</scope>
    <source>
        <strain evidence="2 3">JCM 3272</strain>
    </source>
</reference>
<feature type="region of interest" description="Disordered" evidence="1">
    <location>
        <begin position="1"/>
        <end position="40"/>
    </location>
</feature>
<keyword evidence="3" id="KW-1185">Reference proteome</keyword>
<name>A0ABN3FFH9_9ACTN</name>
<proteinExistence type="predicted"/>
<dbReference type="Proteomes" id="UP001501444">
    <property type="component" value="Unassembled WGS sequence"/>
</dbReference>
<sequence>MSSAIGTGLGTYPEGSSVDPACGVTDGDAVPRADGSLPAPGVFVDPSEHAWTSIAASPVTPMCNTPRRRTGIPPWSRPNYETLTVTGVALS</sequence>
<comment type="caution">
    <text evidence="2">The sequence shown here is derived from an EMBL/GenBank/DDBJ whole genome shotgun (WGS) entry which is preliminary data.</text>
</comment>
<dbReference type="EMBL" id="BAAARV010000005">
    <property type="protein sequence ID" value="GAA2329301.1"/>
    <property type="molecule type" value="Genomic_DNA"/>
</dbReference>
<organism evidence="2 3">
    <name type="scientific">Dactylosporangium salmoneum</name>
    <dbReference type="NCBI Taxonomy" id="53361"/>
    <lineage>
        <taxon>Bacteria</taxon>
        <taxon>Bacillati</taxon>
        <taxon>Actinomycetota</taxon>
        <taxon>Actinomycetes</taxon>
        <taxon>Micromonosporales</taxon>
        <taxon>Micromonosporaceae</taxon>
        <taxon>Dactylosporangium</taxon>
    </lineage>
</organism>